<dbReference type="InterPro" id="IPR040457">
    <property type="entry name" value="GCP_C"/>
</dbReference>
<comment type="similarity">
    <text evidence="2">Belongs to the TUBGCP family.</text>
</comment>
<evidence type="ECO:0000256" key="5">
    <source>
        <dbReference type="ARBA" id="ARBA00023212"/>
    </source>
</evidence>
<comment type="subcellular location">
    <subcellularLocation>
        <location evidence="1">Cytoplasm</location>
        <location evidence="1">Cytoskeleton</location>
    </subcellularLocation>
</comment>
<organism evidence="7">
    <name type="scientific">Medioppia subpectinata</name>
    <dbReference type="NCBI Taxonomy" id="1979941"/>
    <lineage>
        <taxon>Eukaryota</taxon>
        <taxon>Metazoa</taxon>
        <taxon>Ecdysozoa</taxon>
        <taxon>Arthropoda</taxon>
        <taxon>Chelicerata</taxon>
        <taxon>Arachnida</taxon>
        <taxon>Acari</taxon>
        <taxon>Acariformes</taxon>
        <taxon>Sarcoptiformes</taxon>
        <taxon>Oribatida</taxon>
        <taxon>Brachypylina</taxon>
        <taxon>Oppioidea</taxon>
        <taxon>Oppiidae</taxon>
        <taxon>Medioppia</taxon>
    </lineage>
</organism>
<evidence type="ECO:0000313" key="8">
    <source>
        <dbReference type="Proteomes" id="UP000759131"/>
    </source>
</evidence>
<dbReference type="InterPro" id="IPR042241">
    <property type="entry name" value="GCP_C_sf"/>
</dbReference>
<keyword evidence="5" id="KW-0206">Cytoskeleton</keyword>
<feature type="non-terminal residue" evidence="7">
    <location>
        <position position="1"/>
    </location>
</feature>
<keyword evidence="3" id="KW-0963">Cytoplasm</keyword>
<reference evidence="7" key="1">
    <citation type="submission" date="2020-11" db="EMBL/GenBank/DDBJ databases">
        <authorList>
            <person name="Tran Van P."/>
        </authorList>
    </citation>
    <scope>NUCLEOTIDE SEQUENCE</scope>
</reference>
<gene>
    <name evidence="7" type="ORF">OSB1V03_LOCUS23414</name>
</gene>
<accession>A0A7R9M170</accession>
<keyword evidence="4" id="KW-0493">Microtubule</keyword>
<evidence type="ECO:0000256" key="1">
    <source>
        <dbReference type="ARBA" id="ARBA00004245"/>
    </source>
</evidence>
<dbReference type="GO" id="GO:0043015">
    <property type="term" value="F:gamma-tubulin binding"/>
    <property type="evidence" value="ECO:0007669"/>
    <property type="project" value="InterPro"/>
</dbReference>
<sequence>MNDILAVFSMTTSEDENNYTVVLNYKMPSTLQHIISDDSIDKYNKIMNFLLTLYMSRIRLNQIWFKPMKCKENAIKGS</sequence>
<evidence type="ECO:0000259" key="6">
    <source>
        <dbReference type="Pfam" id="PF04130"/>
    </source>
</evidence>
<proteinExistence type="inferred from homology"/>
<protein>
    <recommendedName>
        <fullName evidence="6">Gamma tubulin complex component C-terminal domain-containing protein</fullName>
    </recommendedName>
</protein>
<dbReference type="OrthoDB" id="78652at2759"/>
<dbReference type="GO" id="GO:0005874">
    <property type="term" value="C:microtubule"/>
    <property type="evidence" value="ECO:0007669"/>
    <property type="project" value="UniProtKB-KW"/>
</dbReference>
<evidence type="ECO:0000313" key="7">
    <source>
        <dbReference type="EMBL" id="CAD7651541.1"/>
    </source>
</evidence>
<evidence type="ECO:0000256" key="2">
    <source>
        <dbReference type="ARBA" id="ARBA00010337"/>
    </source>
</evidence>
<evidence type="ECO:0000256" key="3">
    <source>
        <dbReference type="ARBA" id="ARBA00022490"/>
    </source>
</evidence>
<evidence type="ECO:0000256" key="4">
    <source>
        <dbReference type="ARBA" id="ARBA00022701"/>
    </source>
</evidence>
<dbReference type="Proteomes" id="UP000759131">
    <property type="component" value="Unassembled WGS sequence"/>
</dbReference>
<dbReference type="Gene3D" id="1.20.120.1900">
    <property type="entry name" value="Gamma-tubulin complex, C-terminal domain"/>
    <property type="match status" value="1"/>
</dbReference>
<name>A0A7R9M170_9ACAR</name>
<dbReference type="AlphaFoldDB" id="A0A7R9M170"/>
<keyword evidence="8" id="KW-1185">Reference proteome</keyword>
<dbReference type="EMBL" id="OC912926">
    <property type="protein sequence ID" value="CAD7651541.1"/>
    <property type="molecule type" value="Genomic_DNA"/>
</dbReference>
<feature type="domain" description="Gamma tubulin complex component C-terminal" evidence="6">
    <location>
        <begin position="21"/>
        <end position="69"/>
    </location>
</feature>
<dbReference type="EMBL" id="CAJPIZ010058351">
    <property type="protein sequence ID" value="CAG2123469.1"/>
    <property type="molecule type" value="Genomic_DNA"/>
</dbReference>
<dbReference type="Pfam" id="PF04130">
    <property type="entry name" value="GCP_C_terminal"/>
    <property type="match status" value="1"/>
</dbReference>